<reference evidence="6" key="1">
    <citation type="journal article" date="2015" name="Nature">
        <title>Complex archaea that bridge the gap between prokaryotes and eukaryotes.</title>
        <authorList>
            <person name="Spang A."/>
            <person name="Saw J.H."/>
            <person name="Jorgensen S.L."/>
            <person name="Zaremba-Niedzwiedzka K."/>
            <person name="Martijn J."/>
            <person name="Lind A.E."/>
            <person name="van Eijk R."/>
            <person name="Schleper C."/>
            <person name="Guy L."/>
            <person name="Ettema T.J."/>
        </authorList>
    </citation>
    <scope>NUCLEOTIDE SEQUENCE</scope>
</reference>
<dbReference type="EMBL" id="LAZR01037106">
    <property type="protein sequence ID" value="KKL23084.1"/>
    <property type="molecule type" value="Genomic_DNA"/>
</dbReference>
<dbReference type="PANTHER" id="PTHR43654">
    <property type="entry name" value="GLUTAMATE 5-KINASE"/>
    <property type="match status" value="1"/>
</dbReference>
<keyword evidence="2" id="KW-0547">Nucleotide-binding</keyword>
<keyword evidence="3" id="KW-0418">Kinase</keyword>
<dbReference type="Pfam" id="PF01472">
    <property type="entry name" value="PUA"/>
    <property type="match status" value="1"/>
</dbReference>
<dbReference type="SUPFAM" id="SSF88697">
    <property type="entry name" value="PUA domain-like"/>
    <property type="match status" value="1"/>
</dbReference>
<keyword evidence="1" id="KW-0808">Transferase</keyword>
<dbReference type="GO" id="GO:0005829">
    <property type="term" value="C:cytosol"/>
    <property type="evidence" value="ECO:0007669"/>
    <property type="project" value="TreeGrafter"/>
</dbReference>
<proteinExistence type="predicted"/>
<dbReference type="Gene3D" id="2.30.130.10">
    <property type="entry name" value="PUA domain"/>
    <property type="match status" value="1"/>
</dbReference>
<dbReference type="InterPro" id="IPR036393">
    <property type="entry name" value="AceGlu_kinase-like_sf"/>
</dbReference>
<evidence type="ECO:0000313" key="6">
    <source>
        <dbReference type="EMBL" id="KKL23084.1"/>
    </source>
</evidence>
<sequence>VKRNLWATQQNGILAPKRMNFPIDGLELYLPLWHPELSGSPITAKIPLGGGIAGTVTGALHVPPTHRFFDGVYDKNPNLDGSARIIEEIPMAVFSDTASLLENTAAGKGSRFSSGGMKSKLEAARIATKSGIGVVIANGKDIDLSALFEGKRIGTLCLPTEKKIRGKKKWIAFNPKVEGKIVIDRGGERAIVKEKKSLLPAGVREVIGRFEIGGNVSIRNEDNVEIARGLTNFSSQLKNKHRCRVLEKAKHQLID</sequence>
<dbReference type="InterPro" id="IPR002478">
    <property type="entry name" value="PUA"/>
</dbReference>
<evidence type="ECO:0000259" key="5">
    <source>
        <dbReference type="SMART" id="SM00359"/>
    </source>
</evidence>
<dbReference type="PROSITE" id="PS50890">
    <property type="entry name" value="PUA"/>
    <property type="match status" value="1"/>
</dbReference>
<dbReference type="GO" id="GO:0004349">
    <property type="term" value="F:glutamate 5-kinase activity"/>
    <property type="evidence" value="ECO:0007669"/>
    <property type="project" value="InterPro"/>
</dbReference>
<feature type="domain" description="PUA" evidence="5">
    <location>
        <begin position="179"/>
        <end position="252"/>
    </location>
</feature>
<dbReference type="SUPFAM" id="SSF53633">
    <property type="entry name" value="Carbamate kinase-like"/>
    <property type="match status" value="1"/>
</dbReference>
<dbReference type="GO" id="GO:0003723">
    <property type="term" value="F:RNA binding"/>
    <property type="evidence" value="ECO:0007669"/>
    <property type="project" value="InterPro"/>
</dbReference>
<evidence type="ECO:0000256" key="3">
    <source>
        <dbReference type="ARBA" id="ARBA00022777"/>
    </source>
</evidence>
<dbReference type="AlphaFoldDB" id="A0A0F9BMJ6"/>
<feature type="non-terminal residue" evidence="6">
    <location>
        <position position="1"/>
    </location>
</feature>
<accession>A0A0F9BMJ6</accession>
<evidence type="ECO:0000256" key="4">
    <source>
        <dbReference type="ARBA" id="ARBA00022840"/>
    </source>
</evidence>
<dbReference type="GO" id="GO:0005524">
    <property type="term" value="F:ATP binding"/>
    <property type="evidence" value="ECO:0007669"/>
    <property type="project" value="UniProtKB-KW"/>
</dbReference>
<dbReference type="Gene3D" id="3.40.1160.10">
    <property type="entry name" value="Acetylglutamate kinase-like"/>
    <property type="match status" value="1"/>
</dbReference>
<dbReference type="PROSITE" id="PS00902">
    <property type="entry name" value="GLUTAMATE_5_KINASE"/>
    <property type="match status" value="1"/>
</dbReference>
<dbReference type="InterPro" id="IPR019797">
    <property type="entry name" value="Glutamate_5-kinase_CS"/>
</dbReference>
<dbReference type="CDD" id="cd21157">
    <property type="entry name" value="PUA_G5K"/>
    <property type="match status" value="1"/>
</dbReference>
<organism evidence="6">
    <name type="scientific">marine sediment metagenome</name>
    <dbReference type="NCBI Taxonomy" id="412755"/>
    <lineage>
        <taxon>unclassified sequences</taxon>
        <taxon>metagenomes</taxon>
        <taxon>ecological metagenomes</taxon>
    </lineage>
</organism>
<dbReference type="Pfam" id="PF00696">
    <property type="entry name" value="AA_kinase"/>
    <property type="match status" value="1"/>
</dbReference>
<dbReference type="InterPro" id="IPR036974">
    <property type="entry name" value="PUA_sf"/>
</dbReference>
<dbReference type="InterPro" id="IPR015947">
    <property type="entry name" value="PUA-like_sf"/>
</dbReference>
<comment type="caution">
    <text evidence="6">The sequence shown here is derived from an EMBL/GenBank/DDBJ whole genome shotgun (WGS) entry which is preliminary data.</text>
</comment>
<keyword evidence="4" id="KW-0067">ATP-binding</keyword>
<protein>
    <recommendedName>
        <fullName evidence="5">PUA domain-containing protein</fullName>
    </recommendedName>
</protein>
<gene>
    <name evidence="6" type="ORF">LCGC14_2428930</name>
</gene>
<dbReference type="PANTHER" id="PTHR43654:SF1">
    <property type="entry name" value="ISOPENTENYL PHOSPHATE KINASE"/>
    <property type="match status" value="1"/>
</dbReference>
<dbReference type="SMART" id="SM00359">
    <property type="entry name" value="PUA"/>
    <property type="match status" value="1"/>
</dbReference>
<name>A0A0F9BMJ6_9ZZZZ</name>
<dbReference type="InterPro" id="IPR001048">
    <property type="entry name" value="Asp/Glu/Uridylate_kinase"/>
</dbReference>
<evidence type="ECO:0000256" key="1">
    <source>
        <dbReference type="ARBA" id="ARBA00022679"/>
    </source>
</evidence>
<evidence type="ECO:0000256" key="2">
    <source>
        <dbReference type="ARBA" id="ARBA00022741"/>
    </source>
</evidence>